<comment type="caution">
    <text evidence="2">The sequence shown here is derived from an EMBL/GenBank/DDBJ whole genome shotgun (WGS) entry which is preliminary data.</text>
</comment>
<evidence type="ECO:0000313" key="2">
    <source>
        <dbReference type="EMBL" id="GHA45012.1"/>
    </source>
</evidence>
<feature type="transmembrane region" description="Helical" evidence="1">
    <location>
        <begin position="21"/>
        <end position="43"/>
    </location>
</feature>
<reference evidence="2" key="1">
    <citation type="journal article" date="2014" name="Int. J. Syst. Evol. Microbiol.">
        <title>Complete genome sequence of Corynebacterium casei LMG S-19264T (=DSM 44701T), isolated from a smear-ripened cheese.</title>
        <authorList>
            <consortium name="US DOE Joint Genome Institute (JGI-PGF)"/>
            <person name="Walter F."/>
            <person name="Albersmeier A."/>
            <person name="Kalinowski J."/>
            <person name="Ruckert C."/>
        </authorList>
    </citation>
    <scope>NUCLEOTIDE SEQUENCE</scope>
    <source>
        <strain evidence="2">KCTC 12719</strain>
    </source>
</reference>
<keyword evidence="1" id="KW-0812">Transmembrane</keyword>
<evidence type="ECO:0000313" key="3">
    <source>
        <dbReference type="Proteomes" id="UP000610456"/>
    </source>
</evidence>
<proteinExistence type="predicted"/>
<dbReference type="AlphaFoldDB" id="A0A918SHX3"/>
<dbReference type="Proteomes" id="UP000610456">
    <property type="component" value="Unassembled WGS sequence"/>
</dbReference>
<keyword evidence="1" id="KW-1133">Transmembrane helix</keyword>
<reference evidence="2" key="2">
    <citation type="submission" date="2020-09" db="EMBL/GenBank/DDBJ databases">
        <authorList>
            <person name="Sun Q."/>
            <person name="Kim S."/>
        </authorList>
    </citation>
    <scope>NUCLEOTIDE SEQUENCE</scope>
    <source>
        <strain evidence="2">KCTC 12719</strain>
    </source>
</reference>
<protein>
    <recommendedName>
        <fullName evidence="4">DUF4199 domain-containing protein</fullName>
    </recommendedName>
</protein>
<gene>
    <name evidence="2" type="ORF">GCM10007103_27740</name>
</gene>
<name>A0A918SHX3_9FLAO</name>
<feature type="transmembrane region" description="Helical" evidence="1">
    <location>
        <begin position="49"/>
        <end position="67"/>
    </location>
</feature>
<organism evidence="2 3">
    <name type="scientific">Salinimicrobium marinum</name>
    <dbReference type="NCBI Taxonomy" id="680283"/>
    <lineage>
        <taxon>Bacteria</taxon>
        <taxon>Pseudomonadati</taxon>
        <taxon>Bacteroidota</taxon>
        <taxon>Flavobacteriia</taxon>
        <taxon>Flavobacteriales</taxon>
        <taxon>Flavobacteriaceae</taxon>
        <taxon>Salinimicrobium</taxon>
    </lineage>
</organism>
<feature type="transmembrane region" description="Helical" evidence="1">
    <location>
        <begin position="79"/>
        <end position="100"/>
    </location>
</feature>
<dbReference type="EMBL" id="BMXB01000013">
    <property type="protein sequence ID" value="GHA45012.1"/>
    <property type="molecule type" value="Genomic_DNA"/>
</dbReference>
<evidence type="ECO:0008006" key="4">
    <source>
        <dbReference type="Google" id="ProtNLM"/>
    </source>
</evidence>
<evidence type="ECO:0000256" key="1">
    <source>
        <dbReference type="SAM" id="Phobius"/>
    </source>
</evidence>
<keyword evidence="1" id="KW-0472">Membrane</keyword>
<sequence>MEIYTHKNTNLMKKLSYPVTYGLLIAIGLIAYFLLLSLFGLHINPAYSIFNMVILGAGLYFAITRYKENKGVKYRFQKGFMVGLTTGFIATMLFTAFFAVYSELDPDFLEELITMWETDWFVSIGMVIFTVALMGFASTVVITFAWNQLLKNTRNTTEGKKHTY</sequence>
<dbReference type="Pfam" id="PF13858">
    <property type="entry name" value="DUF4199"/>
    <property type="match status" value="1"/>
</dbReference>
<dbReference type="InterPro" id="IPR025250">
    <property type="entry name" value="DUF4199"/>
</dbReference>
<keyword evidence="3" id="KW-1185">Reference proteome</keyword>
<accession>A0A918SHX3</accession>
<feature type="transmembrane region" description="Helical" evidence="1">
    <location>
        <begin position="120"/>
        <end position="146"/>
    </location>
</feature>